<dbReference type="GO" id="GO:0003964">
    <property type="term" value="F:RNA-directed DNA polymerase activity"/>
    <property type="evidence" value="ECO:0007669"/>
    <property type="project" value="UniProtKB-KW"/>
</dbReference>
<protein>
    <submittedName>
        <fullName evidence="2">RNA-directed DNA polymerase from mobile element jockey-like</fullName>
    </submittedName>
</protein>
<dbReference type="Pfam" id="PF00078">
    <property type="entry name" value="RVT_1"/>
    <property type="match status" value="1"/>
</dbReference>
<dbReference type="InterPro" id="IPR043502">
    <property type="entry name" value="DNA/RNA_pol_sf"/>
</dbReference>
<organism evidence="2 3">
    <name type="scientific">Alligator mississippiensis</name>
    <name type="common">American alligator</name>
    <dbReference type="NCBI Taxonomy" id="8496"/>
    <lineage>
        <taxon>Eukaryota</taxon>
        <taxon>Metazoa</taxon>
        <taxon>Chordata</taxon>
        <taxon>Craniata</taxon>
        <taxon>Vertebrata</taxon>
        <taxon>Euteleostomi</taxon>
        <taxon>Archelosauria</taxon>
        <taxon>Archosauria</taxon>
        <taxon>Crocodylia</taxon>
        <taxon>Alligatoridae</taxon>
        <taxon>Alligatorinae</taxon>
        <taxon>Alligator</taxon>
    </lineage>
</organism>
<gene>
    <name evidence="2" type="ORF">Y1Q_0012936</name>
</gene>
<evidence type="ECO:0000313" key="2">
    <source>
        <dbReference type="EMBL" id="KYO43058.1"/>
    </source>
</evidence>
<dbReference type="PANTHER" id="PTHR19446">
    <property type="entry name" value="REVERSE TRANSCRIPTASES"/>
    <property type="match status" value="1"/>
</dbReference>
<accession>A0A151P1T7</accession>
<dbReference type="AlphaFoldDB" id="A0A151P1T7"/>
<sequence>MLTATVKAINLLLNGEAPGADAIPAEVYKAGGLHMALKLIAPFQSKWTQGTIPQEEKDASIVHLYKWKGNTQSFNNHQGISFLSITGKVLTRILLNHLVQHIEQGLLPVSQCGFRKGRGTIDMMLMEKCQEQYSNLCMTFIDLTKAFDRVSQEGLWEIKAKCGCAEKFITMVWQFHDSMLAFIVDFGDSAEPFPVTNGVKQGCMLDTIIFNMMFSAMLTDVFCDCDTEIDISYWTDDRLQLKETTGEDMNGTCPCGWCWQCQEPSSSEQELTQMPLALLAVGAGGKRQPWVSDHLQVLAAASVAPFCRGCTCTRVHLLHVAPG</sequence>
<evidence type="ECO:0000313" key="3">
    <source>
        <dbReference type="Proteomes" id="UP000050525"/>
    </source>
</evidence>
<evidence type="ECO:0000259" key="1">
    <source>
        <dbReference type="Pfam" id="PF00078"/>
    </source>
</evidence>
<dbReference type="SUPFAM" id="SSF56672">
    <property type="entry name" value="DNA/RNA polymerases"/>
    <property type="match status" value="1"/>
</dbReference>
<proteinExistence type="predicted"/>
<reference evidence="2 3" key="1">
    <citation type="journal article" date="2012" name="Genome Biol.">
        <title>Sequencing three crocodilian genomes to illuminate the evolution of archosaurs and amniotes.</title>
        <authorList>
            <person name="St John J.A."/>
            <person name="Braun E.L."/>
            <person name="Isberg S.R."/>
            <person name="Miles L.G."/>
            <person name="Chong A.Y."/>
            <person name="Gongora J."/>
            <person name="Dalzell P."/>
            <person name="Moran C."/>
            <person name="Bed'hom B."/>
            <person name="Abzhanov A."/>
            <person name="Burgess S.C."/>
            <person name="Cooksey A.M."/>
            <person name="Castoe T.A."/>
            <person name="Crawford N.G."/>
            <person name="Densmore L.D."/>
            <person name="Drew J.C."/>
            <person name="Edwards S.V."/>
            <person name="Faircloth B.C."/>
            <person name="Fujita M.K."/>
            <person name="Greenwold M.J."/>
            <person name="Hoffmann F.G."/>
            <person name="Howard J.M."/>
            <person name="Iguchi T."/>
            <person name="Janes D.E."/>
            <person name="Khan S.Y."/>
            <person name="Kohno S."/>
            <person name="de Koning A.J."/>
            <person name="Lance S.L."/>
            <person name="McCarthy F.M."/>
            <person name="McCormack J.E."/>
            <person name="Merchant M.E."/>
            <person name="Peterson D.G."/>
            <person name="Pollock D.D."/>
            <person name="Pourmand N."/>
            <person name="Raney B.J."/>
            <person name="Roessler K.A."/>
            <person name="Sanford J.R."/>
            <person name="Sawyer R.H."/>
            <person name="Schmidt C.J."/>
            <person name="Triplett E.W."/>
            <person name="Tuberville T.D."/>
            <person name="Venegas-Anaya M."/>
            <person name="Howard J.T."/>
            <person name="Jarvis E.D."/>
            <person name="Guillette L.J.Jr."/>
            <person name="Glenn T.C."/>
            <person name="Green R.E."/>
            <person name="Ray D.A."/>
        </authorList>
    </citation>
    <scope>NUCLEOTIDE SEQUENCE [LARGE SCALE GENOMIC DNA]</scope>
    <source>
        <strain evidence="2">KSC_2009_1</strain>
    </source>
</reference>
<feature type="domain" description="Reverse transcriptase" evidence="1">
    <location>
        <begin position="79"/>
        <end position="238"/>
    </location>
</feature>
<keyword evidence="3" id="KW-1185">Reference proteome</keyword>
<dbReference type="EMBL" id="AKHW03001255">
    <property type="protein sequence ID" value="KYO43058.1"/>
    <property type="molecule type" value="Genomic_DNA"/>
</dbReference>
<name>A0A151P1T7_ALLMI</name>
<dbReference type="InterPro" id="IPR000477">
    <property type="entry name" value="RT_dom"/>
</dbReference>
<dbReference type="Proteomes" id="UP000050525">
    <property type="component" value="Unassembled WGS sequence"/>
</dbReference>
<dbReference type="STRING" id="8496.A0A151P1T7"/>
<comment type="caution">
    <text evidence="2">The sequence shown here is derived from an EMBL/GenBank/DDBJ whole genome shotgun (WGS) entry which is preliminary data.</text>
</comment>